<comment type="cofactor">
    <cofactor evidence="1">
        <name>a divalent metal cation</name>
        <dbReference type="ChEBI" id="CHEBI:60240"/>
    </cofactor>
</comment>
<dbReference type="InterPro" id="IPR029001">
    <property type="entry name" value="ITPase-like_fam"/>
</dbReference>
<dbReference type="Pfam" id="PF02545">
    <property type="entry name" value="Maf"/>
    <property type="match status" value="1"/>
</dbReference>
<evidence type="ECO:0000256" key="1">
    <source>
        <dbReference type="ARBA" id="ARBA00001968"/>
    </source>
</evidence>
<dbReference type="Proteomes" id="UP000887577">
    <property type="component" value="Unplaced"/>
</dbReference>
<dbReference type="GO" id="GO:0047429">
    <property type="term" value="F:nucleoside triphosphate diphosphatase activity"/>
    <property type="evidence" value="ECO:0007669"/>
    <property type="project" value="InterPro"/>
</dbReference>
<evidence type="ECO:0000313" key="3">
    <source>
        <dbReference type="Proteomes" id="UP000887577"/>
    </source>
</evidence>
<accession>A0A914YR18</accession>
<dbReference type="NCBIfam" id="TIGR00172">
    <property type="entry name" value="maf"/>
    <property type="match status" value="1"/>
</dbReference>
<keyword evidence="2" id="KW-0378">Hydrolase</keyword>
<dbReference type="Gene3D" id="3.90.950.10">
    <property type="match status" value="1"/>
</dbReference>
<dbReference type="WBParaSite" id="PSU_v2.g21523.t1">
    <property type="protein sequence ID" value="PSU_v2.g21523.t1"/>
    <property type="gene ID" value="PSU_v2.g21523"/>
</dbReference>
<dbReference type="PANTHER" id="PTHR43213">
    <property type="entry name" value="BIFUNCTIONAL DTTP/UTP PYROPHOSPHATASE/METHYLTRANSFERASE PROTEIN-RELATED"/>
    <property type="match status" value="1"/>
</dbReference>
<name>A0A914YR18_9BILA</name>
<organism evidence="3 4">
    <name type="scientific">Panagrolaimus superbus</name>
    <dbReference type="NCBI Taxonomy" id="310955"/>
    <lineage>
        <taxon>Eukaryota</taxon>
        <taxon>Metazoa</taxon>
        <taxon>Ecdysozoa</taxon>
        <taxon>Nematoda</taxon>
        <taxon>Chromadorea</taxon>
        <taxon>Rhabditida</taxon>
        <taxon>Tylenchina</taxon>
        <taxon>Panagrolaimomorpha</taxon>
        <taxon>Panagrolaimoidea</taxon>
        <taxon>Panagrolaimidae</taxon>
        <taxon>Panagrolaimus</taxon>
    </lineage>
</organism>
<dbReference type="PIRSF" id="PIRSF006305">
    <property type="entry name" value="Maf"/>
    <property type="match status" value="1"/>
</dbReference>
<keyword evidence="3" id="KW-1185">Reference proteome</keyword>
<dbReference type="PANTHER" id="PTHR43213:SF5">
    <property type="entry name" value="BIFUNCTIONAL DTTP_UTP PYROPHOSPHATASE_METHYLTRANSFERASE PROTEIN-RELATED"/>
    <property type="match status" value="1"/>
</dbReference>
<evidence type="ECO:0000256" key="2">
    <source>
        <dbReference type="ARBA" id="ARBA00022801"/>
    </source>
</evidence>
<evidence type="ECO:0000313" key="4">
    <source>
        <dbReference type="WBParaSite" id="PSU_v2.g21523.t1"/>
    </source>
</evidence>
<sequence>MKSAWFLAIEDEVKDANIVLASQSPNRLALLKELGIDPRVIVSGFEENLSKTLPPSQFVEDTAAGKALEVAKILAEKKDPFDIIIACDTVVVIDNEIIGKPKDADDALLILNRLNNRWHSVFSGVTLIDSRQRIEKFHIETNVKFGNIPAEMFQEYIRSGECFNRAGAYGIQHKAAAFVESINGCYSNIVGLPIYEVVKRMRKLLLLKK</sequence>
<dbReference type="AlphaFoldDB" id="A0A914YR18"/>
<proteinExistence type="inferred from homology"/>
<dbReference type="SUPFAM" id="SSF52972">
    <property type="entry name" value="ITPase-like"/>
    <property type="match status" value="1"/>
</dbReference>
<dbReference type="CDD" id="cd00555">
    <property type="entry name" value="Maf"/>
    <property type="match status" value="1"/>
</dbReference>
<dbReference type="InterPro" id="IPR003697">
    <property type="entry name" value="Maf-like"/>
</dbReference>
<reference evidence="4" key="1">
    <citation type="submission" date="2022-11" db="UniProtKB">
        <authorList>
            <consortium name="WormBaseParasite"/>
        </authorList>
    </citation>
    <scope>IDENTIFICATION</scope>
</reference>
<dbReference type="HAMAP" id="MF_00528">
    <property type="entry name" value="Maf"/>
    <property type="match status" value="1"/>
</dbReference>
<protein>
    <submittedName>
        <fullName evidence="4">Uncharacterized protein</fullName>
    </submittedName>
</protein>